<evidence type="ECO:0000256" key="5">
    <source>
        <dbReference type="ARBA" id="ARBA00022989"/>
    </source>
</evidence>
<dbReference type="GO" id="GO:0055085">
    <property type="term" value="P:transmembrane transport"/>
    <property type="evidence" value="ECO:0007669"/>
    <property type="project" value="InterPro"/>
</dbReference>
<comment type="caution">
    <text evidence="9">The sequence shown here is derived from an EMBL/GenBank/DDBJ whole genome shotgun (WGS) entry which is preliminary data.</text>
</comment>
<evidence type="ECO:0000313" key="9">
    <source>
        <dbReference type="EMBL" id="PIP16237.1"/>
    </source>
</evidence>
<comment type="subcellular location">
    <subcellularLocation>
        <location evidence="1">Cell membrane</location>
        <topology evidence="1">Multi-pass membrane protein</topology>
    </subcellularLocation>
</comment>
<evidence type="ECO:0000259" key="8">
    <source>
        <dbReference type="Pfam" id="PF00528"/>
    </source>
</evidence>
<proteinExistence type="predicted"/>
<keyword evidence="2" id="KW-0813">Transport</keyword>
<evidence type="ECO:0000256" key="2">
    <source>
        <dbReference type="ARBA" id="ARBA00022448"/>
    </source>
</evidence>
<dbReference type="PANTHER" id="PTHR30465:SF0">
    <property type="entry name" value="OLIGOPEPTIDE TRANSPORT SYSTEM PERMEASE PROTEIN APPB"/>
    <property type="match status" value="1"/>
</dbReference>
<gene>
    <name evidence="9" type="ORF">COX46_03520</name>
</gene>
<evidence type="ECO:0000256" key="3">
    <source>
        <dbReference type="ARBA" id="ARBA00022475"/>
    </source>
</evidence>
<reference evidence="9 10" key="1">
    <citation type="submission" date="2017-09" db="EMBL/GenBank/DDBJ databases">
        <title>Depth-based differentiation of microbial function through sediment-hosted aquifers and enrichment of novel symbionts in the deep terrestrial subsurface.</title>
        <authorList>
            <person name="Probst A.J."/>
            <person name="Ladd B."/>
            <person name="Jarett J.K."/>
            <person name="Geller-Mcgrath D.E."/>
            <person name="Sieber C.M."/>
            <person name="Emerson J.B."/>
            <person name="Anantharaman K."/>
            <person name="Thomas B.C."/>
            <person name="Malmstrom R."/>
            <person name="Stieglmeier M."/>
            <person name="Klingl A."/>
            <person name="Woyke T."/>
            <person name="Ryan C.M."/>
            <person name="Banfield J.F."/>
        </authorList>
    </citation>
    <scope>NUCLEOTIDE SEQUENCE [LARGE SCALE GENOMIC DNA]</scope>
    <source>
        <strain evidence="9">CG23_combo_of_CG06-09_8_20_14_all_48_7</strain>
    </source>
</reference>
<feature type="non-terminal residue" evidence="9">
    <location>
        <position position="1"/>
    </location>
</feature>
<dbReference type="Pfam" id="PF00528">
    <property type="entry name" value="BPD_transp_1"/>
    <property type="match status" value="1"/>
</dbReference>
<accession>A0A2G9YAJ2</accession>
<keyword evidence="4 7" id="KW-0812">Transmembrane</keyword>
<evidence type="ECO:0000256" key="4">
    <source>
        <dbReference type="ARBA" id="ARBA00022692"/>
    </source>
</evidence>
<protein>
    <submittedName>
        <fullName evidence="9">ABC transporter substrate-binding protein</fullName>
    </submittedName>
</protein>
<evidence type="ECO:0000256" key="1">
    <source>
        <dbReference type="ARBA" id="ARBA00004651"/>
    </source>
</evidence>
<feature type="transmembrane region" description="Helical" evidence="7">
    <location>
        <begin position="39"/>
        <end position="59"/>
    </location>
</feature>
<dbReference type="AlphaFoldDB" id="A0A2G9YAJ2"/>
<feature type="non-terminal residue" evidence="9">
    <location>
        <position position="60"/>
    </location>
</feature>
<name>A0A2G9YAJ2_9BACT</name>
<dbReference type="InterPro" id="IPR000515">
    <property type="entry name" value="MetI-like"/>
</dbReference>
<keyword evidence="6 7" id="KW-0472">Membrane</keyword>
<dbReference type="GO" id="GO:0005886">
    <property type="term" value="C:plasma membrane"/>
    <property type="evidence" value="ECO:0007669"/>
    <property type="project" value="UniProtKB-SubCell"/>
</dbReference>
<keyword evidence="5 7" id="KW-1133">Transmembrane helix</keyword>
<dbReference type="PANTHER" id="PTHR30465">
    <property type="entry name" value="INNER MEMBRANE ABC TRANSPORTER"/>
    <property type="match status" value="1"/>
</dbReference>
<dbReference type="EMBL" id="PCRF01000169">
    <property type="protein sequence ID" value="PIP16237.1"/>
    <property type="molecule type" value="Genomic_DNA"/>
</dbReference>
<feature type="domain" description="ABC transmembrane type-1" evidence="8">
    <location>
        <begin position="1"/>
        <end position="56"/>
    </location>
</feature>
<keyword evidence="3" id="KW-1003">Cell membrane</keyword>
<dbReference type="Proteomes" id="UP000230392">
    <property type="component" value="Unassembled WGS sequence"/>
</dbReference>
<evidence type="ECO:0000256" key="7">
    <source>
        <dbReference type="SAM" id="Phobius"/>
    </source>
</evidence>
<evidence type="ECO:0000313" key="10">
    <source>
        <dbReference type="Proteomes" id="UP000230392"/>
    </source>
</evidence>
<sequence length="60" mass="6446">VFRNSLNPLITLFGYELSGLISGVALVEIILSWPGLGQLLLTAVMSQDLYVVMASLFFGG</sequence>
<organism evidence="9 10">
    <name type="scientific">bacterium (Candidatus Ratteibacteria) CG23_combo_of_CG06-09_8_20_14_all_48_7</name>
    <dbReference type="NCBI Taxonomy" id="2014292"/>
    <lineage>
        <taxon>Bacteria</taxon>
        <taxon>Candidatus Ratteibacteria</taxon>
    </lineage>
</organism>
<evidence type="ECO:0000256" key="6">
    <source>
        <dbReference type="ARBA" id="ARBA00023136"/>
    </source>
</evidence>
<feature type="transmembrane region" description="Helical" evidence="7">
    <location>
        <begin position="12"/>
        <end position="33"/>
    </location>
</feature>